<dbReference type="PANTHER" id="PTHR11309:SF99">
    <property type="entry name" value="FRIZZLED-4"/>
    <property type="match status" value="1"/>
</dbReference>
<evidence type="ECO:0000259" key="13">
    <source>
        <dbReference type="PROSITE" id="PS50038"/>
    </source>
</evidence>
<evidence type="ECO:0000256" key="8">
    <source>
        <dbReference type="ARBA" id="ARBA00023170"/>
    </source>
</evidence>
<dbReference type="Gene3D" id="1.20.1070.10">
    <property type="entry name" value="Rhodopsin 7-helix transmembrane proteins"/>
    <property type="match status" value="1"/>
</dbReference>
<evidence type="ECO:0000256" key="11">
    <source>
        <dbReference type="SAM" id="Phobius"/>
    </source>
</evidence>
<dbReference type="GO" id="GO:0004888">
    <property type="term" value="F:transmembrane signaling receptor activity"/>
    <property type="evidence" value="ECO:0007669"/>
    <property type="project" value="InterPro"/>
</dbReference>
<dbReference type="Pfam" id="PF01534">
    <property type="entry name" value="Frizzled"/>
    <property type="match status" value="1"/>
</dbReference>
<keyword evidence="16" id="KW-1185">Reference proteome</keyword>
<evidence type="ECO:0000256" key="7">
    <source>
        <dbReference type="ARBA" id="ARBA00023157"/>
    </source>
</evidence>
<dbReference type="InterPro" id="IPR015526">
    <property type="entry name" value="Frizzled/SFRP"/>
</dbReference>
<evidence type="ECO:0000256" key="4">
    <source>
        <dbReference type="ARBA" id="ARBA00022692"/>
    </source>
</evidence>
<feature type="disulfide bond" evidence="9">
    <location>
        <begin position="111"/>
        <end position="135"/>
    </location>
</feature>
<keyword evidence="8" id="KW-0675">Receptor</keyword>
<feature type="signal peptide" evidence="12">
    <location>
        <begin position="1"/>
        <end position="26"/>
    </location>
</feature>
<comment type="subcellular location">
    <subcellularLocation>
        <location evidence="1">Membrane</location>
        <topology evidence="1">Multi-pass membrane protein</topology>
    </subcellularLocation>
</comment>
<dbReference type="PROSITE" id="PS50038">
    <property type="entry name" value="FZ"/>
    <property type="match status" value="1"/>
</dbReference>
<dbReference type="PROSITE" id="PS50261">
    <property type="entry name" value="G_PROTEIN_RECEP_F2_4"/>
    <property type="match status" value="1"/>
</dbReference>
<comment type="caution">
    <text evidence="9">Lacks conserved residue(s) required for the propagation of feature annotation.</text>
</comment>
<evidence type="ECO:0000259" key="14">
    <source>
        <dbReference type="PROSITE" id="PS50261"/>
    </source>
</evidence>
<dbReference type="SMART" id="SM00063">
    <property type="entry name" value="FRI"/>
    <property type="match status" value="1"/>
</dbReference>
<keyword evidence="4 11" id="KW-0812">Transmembrane</keyword>
<feature type="transmembrane region" description="Helical" evidence="11">
    <location>
        <begin position="477"/>
        <end position="497"/>
    </location>
</feature>
<evidence type="ECO:0000256" key="10">
    <source>
        <dbReference type="SAM" id="MobiDB-lite"/>
    </source>
</evidence>
<reference evidence="15 16" key="1">
    <citation type="journal article" date="2016" name="Nat. Commun.">
        <title>Extremotolerant tardigrade genome and improved radiotolerance of human cultured cells by tardigrade-unique protein.</title>
        <authorList>
            <person name="Hashimoto T."/>
            <person name="Horikawa D.D."/>
            <person name="Saito Y."/>
            <person name="Kuwahara H."/>
            <person name="Kozuka-Hata H."/>
            <person name="Shin-I T."/>
            <person name="Minakuchi Y."/>
            <person name="Ohishi K."/>
            <person name="Motoyama A."/>
            <person name="Aizu T."/>
            <person name="Enomoto A."/>
            <person name="Kondo K."/>
            <person name="Tanaka S."/>
            <person name="Hara Y."/>
            <person name="Koshikawa S."/>
            <person name="Sagara H."/>
            <person name="Miura T."/>
            <person name="Yokobori S."/>
            <person name="Miyagawa K."/>
            <person name="Suzuki Y."/>
            <person name="Kubo T."/>
            <person name="Oyama M."/>
            <person name="Kohara Y."/>
            <person name="Fujiyama A."/>
            <person name="Arakawa K."/>
            <person name="Katayama T."/>
            <person name="Toyoda A."/>
            <person name="Kunieda T."/>
        </authorList>
    </citation>
    <scope>NUCLEOTIDE SEQUENCE [LARGE SCALE GENOMIC DNA]</scope>
    <source>
        <strain evidence="15 16">YOKOZUNA-1</strain>
    </source>
</reference>
<accession>A0A1D1UC97</accession>
<feature type="transmembrane region" description="Helical" evidence="11">
    <location>
        <begin position="517"/>
        <end position="536"/>
    </location>
</feature>
<evidence type="ECO:0000256" key="5">
    <source>
        <dbReference type="ARBA" id="ARBA00022989"/>
    </source>
</evidence>
<proteinExistence type="inferred from homology"/>
<dbReference type="InterPro" id="IPR000539">
    <property type="entry name" value="Frizzled/Smoothened_7TM"/>
</dbReference>
<feature type="transmembrane region" description="Helical" evidence="11">
    <location>
        <begin position="266"/>
        <end position="286"/>
    </location>
</feature>
<dbReference type="Proteomes" id="UP000186922">
    <property type="component" value="Unassembled WGS sequence"/>
</dbReference>
<dbReference type="EMBL" id="BDGG01000001">
    <property type="protein sequence ID" value="GAU87444.1"/>
    <property type="molecule type" value="Genomic_DNA"/>
</dbReference>
<dbReference type="Gene3D" id="1.10.2000.10">
    <property type="entry name" value="Frizzled cysteine-rich domain"/>
    <property type="match status" value="1"/>
</dbReference>
<dbReference type="STRING" id="947166.A0A1D1UC97"/>
<evidence type="ECO:0000313" key="16">
    <source>
        <dbReference type="Proteomes" id="UP000186922"/>
    </source>
</evidence>
<dbReference type="Pfam" id="PF01392">
    <property type="entry name" value="Fz"/>
    <property type="match status" value="1"/>
</dbReference>
<dbReference type="GO" id="GO:0060070">
    <property type="term" value="P:canonical Wnt signaling pathway"/>
    <property type="evidence" value="ECO:0007669"/>
    <property type="project" value="TreeGrafter"/>
</dbReference>
<dbReference type="PANTHER" id="PTHR11309">
    <property type="entry name" value="FRIZZLED"/>
    <property type="match status" value="1"/>
</dbReference>
<comment type="caution">
    <text evidence="15">The sequence shown here is derived from an EMBL/GenBank/DDBJ whole genome shotgun (WGS) entry which is preliminary data.</text>
</comment>
<evidence type="ECO:0000313" key="15">
    <source>
        <dbReference type="EMBL" id="GAU87444.1"/>
    </source>
</evidence>
<dbReference type="SMART" id="SM01330">
    <property type="entry name" value="Frizzled"/>
    <property type="match status" value="1"/>
</dbReference>
<feature type="transmembrane region" description="Helical" evidence="11">
    <location>
        <begin position="321"/>
        <end position="340"/>
    </location>
</feature>
<feature type="domain" description="G-protein coupled receptors family 2 profile 2" evidence="14">
    <location>
        <begin position="229"/>
        <end position="431"/>
    </location>
</feature>
<protein>
    <submittedName>
        <fullName evidence="15">Uncharacterized protein</fullName>
    </submittedName>
</protein>
<dbReference type="GO" id="GO:0035567">
    <property type="term" value="P:non-canonical Wnt signaling pathway"/>
    <property type="evidence" value="ECO:0007669"/>
    <property type="project" value="TreeGrafter"/>
</dbReference>
<dbReference type="GO" id="GO:0005615">
    <property type="term" value="C:extracellular space"/>
    <property type="evidence" value="ECO:0007669"/>
    <property type="project" value="TreeGrafter"/>
</dbReference>
<evidence type="ECO:0000256" key="6">
    <source>
        <dbReference type="ARBA" id="ARBA00023136"/>
    </source>
</evidence>
<feature type="chain" id="PRO_5008897127" evidence="12">
    <location>
        <begin position="27"/>
        <end position="626"/>
    </location>
</feature>
<feature type="transmembrane region" description="Helical" evidence="11">
    <location>
        <begin position="361"/>
        <end position="378"/>
    </location>
</feature>
<keyword evidence="3" id="KW-0217">Developmental protein</keyword>
<feature type="domain" description="FZ" evidence="13">
    <location>
        <begin position="29"/>
        <end position="147"/>
    </location>
</feature>
<dbReference type="InterPro" id="IPR036790">
    <property type="entry name" value="Frizzled_dom_sf"/>
</dbReference>
<keyword evidence="5 11" id="KW-1133">Transmembrane helix</keyword>
<evidence type="ECO:0000256" key="12">
    <source>
        <dbReference type="SAM" id="SignalP"/>
    </source>
</evidence>
<dbReference type="InterPro" id="IPR020067">
    <property type="entry name" value="Frizzled_dom"/>
</dbReference>
<evidence type="ECO:0000256" key="1">
    <source>
        <dbReference type="ARBA" id="ARBA00004141"/>
    </source>
</evidence>
<organism evidence="15 16">
    <name type="scientific">Ramazzottius varieornatus</name>
    <name type="common">Water bear</name>
    <name type="synonym">Tardigrade</name>
    <dbReference type="NCBI Taxonomy" id="947166"/>
    <lineage>
        <taxon>Eukaryota</taxon>
        <taxon>Metazoa</taxon>
        <taxon>Ecdysozoa</taxon>
        <taxon>Tardigrada</taxon>
        <taxon>Eutardigrada</taxon>
        <taxon>Parachela</taxon>
        <taxon>Hypsibioidea</taxon>
        <taxon>Ramazzottiidae</taxon>
        <taxon>Ramazzottius</taxon>
    </lineage>
</organism>
<dbReference type="GO" id="GO:0016020">
    <property type="term" value="C:membrane"/>
    <property type="evidence" value="ECO:0007669"/>
    <property type="project" value="UniProtKB-SubCell"/>
</dbReference>
<feature type="transmembrane region" description="Helical" evidence="11">
    <location>
        <begin position="398"/>
        <end position="420"/>
    </location>
</feature>
<sequence>MAHYGRNYRILSLLIWTFCLNGFTDAALPPASRCDKIKVKFCQNVGYTLTKSYDDDFHYQHQKEAEQAINEFLPLVQSQCSRHLPLLLCSVHVPMCSPELEHIVPVCHEVCHSVRSSCEPLLKKFLHTWPANLNCSGLPEKDLCIPLRDAETVTDQFTHHTLPHMADLFTTTPRTRPSRKTPSTIPYSPQPVLSCPLSQIPIVTSSSTQTCVSLCDTEAHFTPFEKSLVEVITAVLTALGFTLNILTLLSFLITRCSRFAYPERPIVYIASSFVFFSLGYVVRLIGGREGSCSVDLRGNLHLAAHSHNLTNLCSFQFLLSFYFYNAACLWWVCMTASWFLTACKRWSSEALTEFAGRYYHVFAWGISAVLTAAVLLWKKVDADELSAMCSVGFTDTSSALAFVIIPSSCCLLLGGVLSVAGTISGIKIRNSITSCVTINGRLSTGPCEQSISAQSSNRNVSRSSTERIDRIIWKMSLFSLLFIVFLSVSIASNAVLYVKLVNSNREENVLGELSAVVYVRLLTPLLLCVLTSGWLFTRKTVESWRDCVKCWTSRCWRNREKDERERMLTKTERRTGTVAESTVVPLLTTSSPWTPPPSRMSGLPTPPNTVTDSGKWTHSLEGSEKV</sequence>
<dbReference type="GO" id="GO:0017147">
    <property type="term" value="F:Wnt-protein binding"/>
    <property type="evidence" value="ECO:0007669"/>
    <property type="project" value="TreeGrafter"/>
</dbReference>
<dbReference type="InterPro" id="IPR017981">
    <property type="entry name" value="GPCR_2-like_7TM"/>
</dbReference>
<evidence type="ECO:0000256" key="9">
    <source>
        <dbReference type="PROSITE-ProRule" id="PRU00090"/>
    </source>
</evidence>
<dbReference type="PRINTS" id="PR00489">
    <property type="entry name" value="FRIZZLED"/>
</dbReference>
<dbReference type="SUPFAM" id="SSF63501">
    <property type="entry name" value="Frizzled cysteine-rich domain"/>
    <property type="match status" value="1"/>
</dbReference>
<feature type="region of interest" description="Disordered" evidence="10">
    <location>
        <begin position="586"/>
        <end position="626"/>
    </location>
</feature>
<keyword evidence="7 9" id="KW-1015">Disulfide bond</keyword>
<feature type="transmembrane region" description="Helical" evidence="11">
    <location>
        <begin position="231"/>
        <end position="254"/>
    </location>
</feature>
<dbReference type="AlphaFoldDB" id="A0A1D1UC97"/>
<name>A0A1D1UC97_RAMVA</name>
<keyword evidence="12" id="KW-0732">Signal</keyword>
<feature type="disulfide bond" evidence="9">
    <location>
        <begin position="80"/>
        <end position="118"/>
    </location>
</feature>
<keyword evidence="6 11" id="KW-0472">Membrane</keyword>
<evidence type="ECO:0000256" key="2">
    <source>
        <dbReference type="ARBA" id="ARBA00008077"/>
    </source>
</evidence>
<comment type="similarity">
    <text evidence="2">Belongs to the G-protein coupled receptor Fz/Smo family.</text>
</comment>
<evidence type="ECO:0000256" key="3">
    <source>
        <dbReference type="ARBA" id="ARBA00022473"/>
    </source>
</evidence>
<dbReference type="OrthoDB" id="5959102at2759"/>
<gene>
    <name evidence="15" type="primary">RvY_00280-1</name>
    <name evidence="15" type="synonym">RvY_00280.1</name>
    <name evidence="15" type="ORF">RvY_00280</name>
</gene>